<dbReference type="OrthoDB" id="690441at2759"/>
<dbReference type="EMBL" id="CM009751">
    <property type="protein sequence ID" value="PUZ67577.1"/>
    <property type="molecule type" value="Genomic_DNA"/>
</dbReference>
<dbReference type="InterPro" id="IPR046533">
    <property type="entry name" value="DUF6598"/>
</dbReference>
<dbReference type="PANTHER" id="PTHR33065">
    <property type="entry name" value="OS07G0486400 PROTEIN"/>
    <property type="match status" value="1"/>
</dbReference>
<dbReference type="PANTHER" id="PTHR33065:SF185">
    <property type="entry name" value="DUF6598 DOMAIN-CONTAINING PROTEIN"/>
    <property type="match status" value="1"/>
</dbReference>
<dbReference type="AlphaFoldDB" id="A0A2T7EIB7"/>
<name>A0A2T7EIB7_9POAL</name>
<accession>A0A2T7EIB7</accession>
<dbReference type="Proteomes" id="UP000244336">
    <property type="component" value="Chromosome 3"/>
</dbReference>
<evidence type="ECO:0000313" key="3">
    <source>
        <dbReference type="Proteomes" id="UP000244336"/>
    </source>
</evidence>
<proteinExistence type="predicted"/>
<evidence type="ECO:0000259" key="1">
    <source>
        <dbReference type="Pfam" id="PF20241"/>
    </source>
</evidence>
<sequence>MNGWSATRMRIAKTQDLTAHIQLMISQGLVVATKSRTICCIETQTLSFEVLHQLDFTQHLNMASMCWVLIIILGINLEGVARLSLTSPARVISMASRALIEFELRVRTEGRPDEDEPNGDCLIEGCTELTNMLASDSFIEHRRLYGDNCALDVKFAVLINAVEARVDIKVLLGAIASGINLKVYAKTSGFSEVIRLFEGASPKPGVVMSFAVAVDTHNYLDVYIEGSSEDNPVLGQKEKKPASRSWWKCSFGSDYHDMDKEVAELGEFAVVSVNVNWKSYRKKESLRE</sequence>
<gene>
    <name evidence="2" type="ORF">GQ55_3G447000</name>
</gene>
<protein>
    <recommendedName>
        <fullName evidence="1">DUF6598 domain-containing protein</fullName>
    </recommendedName>
</protein>
<keyword evidence="3" id="KW-1185">Reference proteome</keyword>
<reference evidence="2 3" key="1">
    <citation type="submission" date="2018-04" db="EMBL/GenBank/DDBJ databases">
        <title>WGS assembly of Panicum hallii var. hallii HAL2.</title>
        <authorList>
            <person name="Lovell J."/>
            <person name="Jenkins J."/>
            <person name="Lowry D."/>
            <person name="Mamidi S."/>
            <person name="Sreedasyam A."/>
            <person name="Weng X."/>
            <person name="Barry K."/>
            <person name="Bonette J."/>
            <person name="Campitelli B."/>
            <person name="Daum C."/>
            <person name="Gordon S."/>
            <person name="Gould B."/>
            <person name="Lipzen A."/>
            <person name="MacQueen A."/>
            <person name="Palacio-Mejia J."/>
            <person name="Plott C."/>
            <person name="Shakirov E."/>
            <person name="Shu S."/>
            <person name="Yoshinaga Y."/>
            <person name="Zane M."/>
            <person name="Rokhsar D."/>
            <person name="Grimwood J."/>
            <person name="Schmutz J."/>
            <person name="Juenger T."/>
        </authorList>
    </citation>
    <scope>NUCLEOTIDE SEQUENCE [LARGE SCALE GENOMIC DNA]</scope>
    <source>
        <strain evidence="3">cv. HAL2</strain>
    </source>
</reference>
<dbReference type="Gramene" id="PUZ67577">
    <property type="protein sequence ID" value="PUZ67577"/>
    <property type="gene ID" value="GQ55_3G447000"/>
</dbReference>
<dbReference type="Pfam" id="PF20241">
    <property type="entry name" value="DUF6598"/>
    <property type="match status" value="1"/>
</dbReference>
<organism evidence="2 3">
    <name type="scientific">Panicum hallii var. hallii</name>
    <dbReference type="NCBI Taxonomy" id="1504633"/>
    <lineage>
        <taxon>Eukaryota</taxon>
        <taxon>Viridiplantae</taxon>
        <taxon>Streptophyta</taxon>
        <taxon>Embryophyta</taxon>
        <taxon>Tracheophyta</taxon>
        <taxon>Spermatophyta</taxon>
        <taxon>Magnoliopsida</taxon>
        <taxon>Liliopsida</taxon>
        <taxon>Poales</taxon>
        <taxon>Poaceae</taxon>
        <taxon>PACMAD clade</taxon>
        <taxon>Panicoideae</taxon>
        <taxon>Panicodae</taxon>
        <taxon>Paniceae</taxon>
        <taxon>Panicinae</taxon>
        <taxon>Panicum</taxon>
        <taxon>Panicum sect. Panicum</taxon>
    </lineage>
</organism>
<evidence type="ECO:0000313" key="2">
    <source>
        <dbReference type="EMBL" id="PUZ67577.1"/>
    </source>
</evidence>
<feature type="domain" description="DUF6598" evidence="1">
    <location>
        <begin position="83"/>
        <end position="238"/>
    </location>
</feature>